<feature type="region of interest" description="Disordered" evidence="1">
    <location>
        <begin position="1"/>
        <end position="21"/>
    </location>
</feature>
<organism evidence="2 3">
    <name type="scientific">Trapa incisa</name>
    <dbReference type="NCBI Taxonomy" id="236973"/>
    <lineage>
        <taxon>Eukaryota</taxon>
        <taxon>Viridiplantae</taxon>
        <taxon>Streptophyta</taxon>
        <taxon>Embryophyta</taxon>
        <taxon>Tracheophyta</taxon>
        <taxon>Spermatophyta</taxon>
        <taxon>Magnoliopsida</taxon>
        <taxon>eudicotyledons</taxon>
        <taxon>Gunneridae</taxon>
        <taxon>Pentapetalae</taxon>
        <taxon>rosids</taxon>
        <taxon>malvids</taxon>
        <taxon>Myrtales</taxon>
        <taxon>Lythraceae</taxon>
        <taxon>Trapa</taxon>
    </lineage>
</organism>
<dbReference type="Proteomes" id="UP001345219">
    <property type="component" value="Chromosome 6"/>
</dbReference>
<reference evidence="2 3" key="1">
    <citation type="journal article" date="2023" name="Hortic Res">
        <title>Pangenome of water caltrop reveals structural variations and asymmetric subgenome divergence after allopolyploidization.</title>
        <authorList>
            <person name="Zhang X."/>
            <person name="Chen Y."/>
            <person name="Wang L."/>
            <person name="Yuan Y."/>
            <person name="Fang M."/>
            <person name="Shi L."/>
            <person name="Lu R."/>
            <person name="Comes H.P."/>
            <person name="Ma Y."/>
            <person name="Chen Y."/>
            <person name="Huang G."/>
            <person name="Zhou Y."/>
            <person name="Zheng Z."/>
            <person name="Qiu Y."/>
        </authorList>
    </citation>
    <scope>NUCLEOTIDE SEQUENCE [LARGE SCALE GENOMIC DNA]</scope>
    <source>
        <tissue evidence="2">Roots</tissue>
    </source>
</reference>
<evidence type="ECO:0000313" key="3">
    <source>
        <dbReference type="Proteomes" id="UP001345219"/>
    </source>
</evidence>
<dbReference type="AlphaFoldDB" id="A0AAN7K1C3"/>
<proteinExistence type="predicted"/>
<comment type="caution">
    <text evidence="2">The sequence shown here is derived from an EMBL/GenBank/DDBJ whole genome shotgun (WGS) entry which is preliminary data.</text>
</comment>
<dbReference type="EMBL" id="JAXIOK010000013">
    <property type="protein sequence ID" value="KAK4756517.1"/>
    <property type="molecule type" value="Genomic_DNA"/>
</dbReference>
<feature type="compositionally biased region" description="Polar residues" evidence="1">
    <location>
        <begin position="1"/>
        <end position="14"/>
    </location>
</feature>
<evidence type="ECO:0000256" key="1">
    <source>
        <dbReference type="SAM" id="MobiDB-lite"/>
    </source>
</evidence>
<gene>
    <name evidence="2" type="ORF">SAY87_006644</name>
</gene>
<keyword evidence="3" id="KW-1185">Reference proteome</keyword>
<name>A0AAN7K1C3_9MYRT</name>
<evidence type="ECO:0000313" key="2">
    <source>
        <dbReference type="EMBL" id="KAK4756517.1"/>
    </source>
</evidence>
<sequence>MKPLHSSNDSNLAHETSRKDIGERLKQAFHAAMGSLAAPSCGEGLCVPKKIERRRVGYRPEEGSIRTIMFLGSWSHT</sequence>
<accession>A0AAN7K1C3</accession>
<protein>
    <submittedName>
        <fullName evidence="2">Uncharacterized protein</fullName>
    </submittedName>
</protein>